<comment type="caution">
    <text evidence="2">The sequence shown here is derived from an EMBL/GenBank/DDBJ whole genome shotgun (WGS) entry which is preliminary data.</text>
</comment>
<accession>A0A699QAK1</accession>
<dbReference type="AlphaFoldDB" id="A0A699QAK1"/>
<protein>
    <submittedName>
        <fullName evidence="2">Uncharacterized protein</fullName>
    </submittedName>
</protein>
<name>A0A699QAK1_TANCI</name>
<sequence>LYIIVYYCIFFHFLSFDVERPESLGYWRVTQEESIIILFIKLSQVVSVIVNVDRTPKHMEVADIRRSFSEHIIGSFLMPFHYDGYVLSVASSVDSLSSELAFNIKRQEMEETIHVTFSEDDEAISQTNTEGDAINFNENRSFLEDEFIEPRPKNTQCSVNIEYFPYEPPEFAIADGPSGVHEHDYAESAEVLESAKLQDNVLSEPISNDQPTQSSHLQLKLSFKPCSTR</sequence>
<dbReference type="EMBL" id="BKCJ010995240">
    <property type="protein sequence ID" value="GFC62774.1"/>
    <property type="molecule type" value="Genomic_DNA"/>
</dbReference>
<proteinExistence type="predicted"/>
<reference evidence="2" key="1">
    <citation type="journal article" date="2019" name="Sci. Rep.">
        <title>Draft genome of Tanacetum cinerariifolium, the natural source of mosquito coil.</title>
        <authorList>
            <person name="Yamashiro T."/>
            <person name="Shiraishi A."/>
            <person name="Satake H."/>
            <person name="Nakayama K."/>
        </authorList>
    </citation>
    <scope>NUCLEOTIDE SEQUENCE</scope>
</reference>
<organism evidence="2">
    <name type="scientific">Tanacetum cinerariifolium</name>
    <name type="common">Dalmatian daisy</name>
    <name type="synonym">Chrysanthemum cinerariifolium</name>
    <dbReference type="NCBI Taxonomy" id="118510"/>
    <lineage>
        <taxon>Eukaryota</taxon>
        <taxon>Viridiplantae</taxon>
        <taxon>Streptophyta</taxon>
        <taxon>Embryophyta</taxon>
        <taxon>Tracheophyta</taxon>
        <taxon>Spermatophyta</taxon>
        <taxon>Magnoliopsida</taxon>
        <taxon>eudicotyledons</taxon>
        <taxon>Gunneridae</taxon>
        <taxon>Pentapetalae</taxon>
        <taxon>asterids</taxon>
        <taxon>campanulids</taxon>
        <taxon>Asterales</taxon>
        <taxon>Asteraceae</taxon>
        <taxon>Asteroideae</taxon>
        <taxon>Anthemideae</taxon>
        <taxon>Anthemidinae</taxon>
        <taxon>Tanacetum</taxon>
    </lineage>
</organism>
<feature type="compositionally biased region" description="Polar residues" evidence="1">
    <location>
        <begin position="205"/>
        <end position="217"/>
    </location>
</feature>
<gene>
    <name evidence="2" type="ORF">Tci_834744</name>
</gene>
<evidence type="ECO:0000313" key="2">
    <source>
        <dbReference type="EMBL" id="GFC62774.1"/>
    </source>
</evidence>
<feature type="non-terminal residue" evidence="2">
    <location>
        <position position="1"/>
    </location>
</feature>
<feature type="region of interest" description="Disordered" evidence="1">
    <location>
        <begin position="196"/>
        <end position="229"/>
    </location>
</feature>
<evidence type="ECO:0000256" key="1">
    <source>
        <dbReference type="SAM" id="MobiDB-lite"/>
    </source>
</evidence>